<dbReference type="SUPFAM" id="SSF46626">
    <property type="entry name" value="Cytochrome c"/>
    <property type="match status" value="1"/>
</dbReference>
<dbReference type="PANTHER" id="PTHR35889">
    <property type="entry name" value="CYCLOINULO-OLIGOSACCHARIDE FRUCTANOTRANSFERASE-RELATED"/>
    <property type="match status" value="1"/>
</dbReference>
<feature type="transmembrane region" description="Helical" evidence="5">
    <location>
        <begin position="98"/>
        <end position="116"/>
    </location>
</feature>
<keyword evidence="5" id="KW-0472">Membrane</keyword>
<dbReference type="InterPro" id="IPR011429">
    <property type="entry name" value="Cyt_c_Planctomycete-type"/>
</dbReference>
<dbReference type="PANTHER" id="PTHR35889:SF3">
    <property type="entry name" value="F-BOX DOMAIN-CONTAINING PROTEIN"/>
    <property type="match status" value="1"/>
</dbReference>
<keyword evidence="5" id="KW-1133">Transmembrane helix</keyword>
<dbReference type="Pfam" id="PF14358">
    <property type="entry name" value="DUF4405"/>
    <property type="match status" value="1"/>
</dbReference>
<keyword evidence="8" id="KW-1185">Reference proteome</keyword>
<dbReference type="Pfam" id="PF07635">
    <property type="entry name" value="PSCyt1"/>
    <property type="match status" value="1"/>
</dbReference>
<evidence type="ECO:0000256" key="3">
    <source>
        <dbReference type="ARBA" id="ARBA00023004"/>
    </source>
</evidence>
<dbReference type="Proteomes" id="UP001524499">
    <property type="component" value="Unassembled WGS sequence"/>
</dbReference>
<organism evidence="7 8">
    <name type="scientific">Methylomonas subterranea</name>
    <dbReference type="NCBI Taxonomy" id="2952225"/>
    <lineage>
        <taxon>Bacteria</taxon>
        <taxon>Pseudomonadati</taxon>
        <taxon>Pseudomonadota</taxon>
        <taxon>Gammaproteobacteria</taxon>
        <taxon>Methylococcales</taxon>
        <taxon>Methylococcaceae</taxon>
        <taxon>Methylomonas</taxon>
    </lineage>
</organism>
<keyword evidence="2 4" id="KW-0479">Metal-binding</keyword>
<proteinExistence type="predicted"/>
<evidence type="ECO:0000313" key="8">
    <source>
        <dbReference type="Proteomes" id="UP001524499"/>
    </source>
</evidence>
<gene>
    <name evidence="7" type="ORF">NP590_07170</name>
</gene>
<dbReference type="InterPro" id="IPR025517">
    <property type="entry name" value="DUF4405"/>
</dbReference>
<keyword evidence="3 4" id="KW-0408">Iron</keyword>
<dbReference type="RefSeq" id="WP_256601626.1">
    <property type="nucleotide sequence ID" value="NZ_JANIBJ010000010.1"/>
</dbReference>
<comment type="caution">
    <text evidence="7">The sequence shown here is derived from an EMBL/GenBank/DDBJ whole genome shotgun (WGS) entry which is preliminary data.</text>
</comment>
<keyword evidence="1 4" id="KW-0349">Heme</keyword>
<dbReference type="InterPro" id="IPR036909">
    <property type="entry name" value="Cyt_c-like_dom_sf"/>
</dbReference>
<sequence>MNKTLVNILIDLLAALLFLGMIATGYLLRFPLPPGSNKTLALWGFSRHQWGDIHFWISLGLLLVLLIHMALHWNWIVTVIGKRCHRVKTTQPSLSRSGIGTLCVFTVLFVLFGWLAQRDVKTLTDSCCPTAAGGDQIATRNHDVSADQASQQPAKALVWDDIYPIFAANCLDCHGPRQRLADFRVDSREDFFKNAERPALVWPGQSGQSPLIAIISGARTDMPMANSHRLADAEVSRIAAWIDQGAK</sequence>
<protein>
    <submittedName>
        <fullName evidence="7">DUF4405 domain-containing protein</fullName>
    </submittedName>
</protein>
<accession>A0ABT1TEK2</accession>
<name>A0ABT1TEK2_9GAMM</name>
<evidence type="ECO:0000256" key="5">
    <source>
        <dbReference type="SAM" id="Phobius"/>
    </source>
</evidence>
<dbReference type="Gene3D" id="1.10.760.10">
    <property type="entry name" value="Cytochrome c-like domain"/>
    <property type="match status" value="1"/>
</dbReference>
<feature type="transmembrane region" description="Helical" evidence="5">
    <location>
        <begin position="12"/>
        <end position="33"/>
    </location>
</feature>
<evidence type="ECO:0000313" key="7">
    <source>
        <dbReference type="EMBL" id="MCQ8103880.1"/>
    </source>
</evidence>
<dbReference type="EMBL" id="JANIBJ010000010">
    <property type="protein sequence ID" value="MCQ8103880.1"/>
    <property type="molecule type" value="Genomic_DNA"/>
</dbReference>
<reference evidence="7 8" key="1">
    <citation type="submission" date="2022-07" db="EMBL/GenBank/DDBJ databases">
        <title>Methylomonas rivi sp. nov., Methylomonas rosea sp. nov., Methylomonas aureus sp. nov. and Methylomonas subterranea sp. nov., four novel methanotrophs isolated from a freshwater creek and the deep terrestrial subsurface.</title>
        <authorList>
            <person name="Abin C."/>
            <person name="Sankaranarayanan K."/>
            <person name="Garner C."/>
            <person name="Sindelar R."/>
            <person name="Kotary K."/>
            <person name="Garner R."/>
            <person name="Barclay S."/>
            <person name="Lawson P."/>
            <person name="Krumholz L."/>
        </authorList>
    </citation>
    <scope>NUCLEOTIDE SEQUENCE [LARGE SCALE GENOMIC DNA]</scope>
    <source>
        <strain evidence="7 8">SURF-2</strain>
    </source>
</reference>
<feature type="domain" description="Cytochrome c" evidence="6">
    <location>
        <begin position="154"/>
        <end position="246"/>
    </location>
</feature>
<evidence type="ECO:0000256" key="4">
    <source>
        <dbReference type="PROSITE-ProRule" id="PRU00433"/>
    </source>
</evidence>
<feature type="transmembrane region" description="Helical" evidence="5">
    <location>
        <begin position="53"/>
        <end position="77"/>
    </location>
</feature>
<evidence type="ECO:0000259" key="6">
    <source>
        <dbReference type="PROSITE" id="PS51007"/>
    </source>
</evidence>
<dbReference type="InterPro" id="IPR009056">
    <property type="entry name" value="Cyt_c-like_dom"/>
</dbReference>
<keyword evidence="5" id="KW-0812">Transmembrane</keyword>
<evidence type="ECO:0000256" key="1">
    <source>
        <dbReference type="ARBA" id="ARBA00022617"/>
    </source>
</evidence>
<dbReference type="PROSITE" id="PS51007">
    <property type="entry name" value="CYTC"/>
    <property type="match status" value="1"/>
</dbReference>
<evidence type="ECO:0000256" key="2">
    <source>
        <dbReference type="ARBA" id="ARBA00022723"/>
    </source>
</evidence>